<dbReference type="EMBL" id="AP019309">
    <property type="protein sequence ID" value="BBH26022.1"/>
    <property type="molecule type" value="Genomic_DNA"/>
</dbReference>
<dbReference type="InterPro" id="IPR050418">
    <property type="entry name" value="D-iso_2-hydroxyacid_DH_PdxB"/>
</dbReference>
<dbReference type="Pfam" id="PF02826">
    <property type="entry name" value="2-Hacid_dh_C"/>
    <property type="match status" value="1"/>
</dbReference>
<protein>
    <recommendedName>
        <fullName evidence="9">Glycerate dehydrogenase</fullName>
    </recommendedName>
</protein>
<dbReference type="InterPro" id="IPR036291">
    <property type="entry name" value="NAD(P)-bd_dom_sf"/>
</dbReference>
<dbReference type="SUPFAM" id="SSF52283">
    <property type="entry name" value="Formate/glycerate dehydrogenase catalytic domain-like"/>
    <property type="match status" value="1"/>
</dbReference>
<evidence type="ECO:0000259" key="6">
    <source>
        <dbReference type="Pfam" id="PF02826"/>
    </source>
</evidence>
<dbReference type="SUPFAM" id="SSF51735">
    <property type="entry name" value="NAD(P)-binding Rossmann-fold domains"/>
    <property type="match status" value="1"/>
</dbReference>
<evidence type="ECO:0000256" key="3">
    <source>
        <dbReference type="ARBA" id="ARBA00023027"/>
    </source>
</evidence>
<sequence>MRLNDEKKILKLLESFTKGYGAEVPMSLYNYVLPLYCYEGVDYPSCTHLGALLRGFIKQDHHFMETFGKDYKSYESLISKALSMAFIHKTMHFDVHDGDLYASFVEMSEDDDPKAYALGTLFKGYDEIGIRELLARCVSRIVFLQTKSLGEDMDLSRFSDFCDITYYDYMDQEHLLEAIRQANIVITNKNLFTKEIIDACLSLKLICLTATGTNNVDLAYAKEKGIKVCNVSGYSTDAVAQLTIGMALDLNLHIHDYDTYVKSGQYAKDGQFSYFKLPFHSFSHLTWGIVGLGHIGRKVASVATALGAQVVYTSVSGVKRHESYPCLDFDRLLEISDIISIHCPLTEKTRHLFDEDAFEKMKSSAILINVARGPIVDEEALAKALNGNQLAAAGLDVFEEEPLPLNSPLYQADPHKLLLSPHAGWASVEARSLLCDEVYENITAYMDGIDRNIVNN</sequence>
<proteinExistence type="inferred from homology"/>
<dbReference type="InterPro" id="IPR006140">
    <property type="entry name" value="D-isomer_DH_NAD-bd"/>
</dbReference>
<dbReference type="Gene3D" id="3.40.50.720">
    <property type="entry name" value="NAD(P)-binding Rossmann-like Domain"/>
    <property type="match status" value="2"/>
</dbReference>
<evidence type="ECO:0000313" key="8">
    <source>
        <dbReference type="Proteomes" id="UP000268059"/>
    </source>
</evidence>
<dbReference type="InterPro" id="IPR006139">
    <property type="entry name" value="D-isomer_2_OHA_DH_cat_dom"/>
</dbReference>
<evidence type="ECO:0008006" key="9">
    <source>
        <dbReference type="Google" id="ProtNLM"/>
    </source>
</evidence>
<dbReference type="KEGG" id="ebm:SG0102_09560"/>
<dbReference type="RefSeq" id="WP_231999859.1">
    <property type="nucleotide sequence ID" value="NZ_AP019309.1"/>
</dbReference>
<organism evidence="7 8">
    <name type="scientific">Intestinibaculum porci</name>
    <dbReference type="NCBI Taxonomy" id="2487118"/>
    <lineage>
        <taxon>Bacteria</taxon>
        <taxon>Bacillati</taxon>
        <taxon>Bacillota</taxon>
        <taxon>Erysipelotrichia</taxon>
        <taxon>Erysipelotrichales</taxon>
        <taxon>Erysipelotrichaceae</taxon>
        <taxon>Intestinibaculum</taxon>
    </lineage>
</organism>
<dbReference type="Proteomes" id="UP000268059">
    <property type="component" value="Chromosome"/>
</dbReference>
<dbReference type="PANTHER" id="PTHR43761">
    <property type="entry name" value="D-ISOMER SPECIFIC 2-HYDROXYACID DEHYDROGENASE FAMILY PROTEIN (AFU_ORTHOLOGUE AFUA_1G13630)"/>
    <property type="match status" value="1"/>
</dbReference>
<name>A0A3G9J5Y7_9FIRM</name>
<dbReference type="InterPro" id="IPR029753">
    <property type="entry name" value="D-isomer_DH_CS"/>
</dbReference>
<reference evidence="7 8" key="1">
    <citation type="submission" date="2018-11" db="EMBL/GenBank/DDBJ databases">
        <title>Novel Erysipelotrichaceae bacterium isolated from small intestine of a swine.</title>
        <authorList>
            <person name="Kim J.S."/>
            <person name="Choe H."/>
            <person name="Lee Y.R."/>
            <person name="Kim K.M."/>
            <person name="Park D.S."/>
        </authorList>
    </citation>
    <scope>NUCLEOTIDE SEQUENCE [LARGE SCALE GENOMIC DNA]</scope>
    <source>
        <strain evidence="7 8">SG0102</strain>
    </source>
</reference>
<keyword evidence="3" id="KW-0520">NAD</keyword>
<dbReference type="AlphaFoldDB" id="A0A3G9J5Y7"/>
<dbReference type="Pfam" id="PF00389">
    <property type="entry name" value="2-Hacid_dh"/>
    <property type="match status" value="1"/>
</dbReference>
<feature type="domain" description="D-isomer specific 2-hydroxyacid dehydrogenase catalytic" evidence="5">
    <location>
        <begin position="149"/>
        <end position="455"/>
    </location>
</feature>
<evidence type="ECO:0000313" key="7">
    <source>
        <dbReference type="EMBL" id="BBH26022.1"/>
    </source>
</evidence>
<accession>A0A3G9J5Y7</accession>
<evidence type="ECO:0000256" key="2">
    <source>
        <dbReference type="ARBA" id="ARBA00023002"/>
    </source>
</evidence>
<evidence type="ECO:0000256" key="4">
    <source>
        <dbReference type="RuleBase" id="RU003719"/>
    </source>
</evidence>
<comment type="similarity">
    <text evidence="1 4">Belongs to the D-isomer specific 2-hydroxyacid dehydrogenase family.</text>
</comment>
<feature type="domain" description="D-isomer specific 2-hydroxyacid dehydrogenase NAD-binding" evidence="6">
    <location>
        <begin position="244"/>
        <end position="424"/>
    </location>
</feature>
<dbReference type="InParanoid" id="A0A3G9J5Y7"/>
<dbReference type="GO" id="GO:0016616">
    <property type="term" value="F:oxidoreductase activity, acting on the CH-OH group of donors, NAD or NADP as acceptor"/>
    <property type="evidence" value="ECO:0007669"/>
    <property type="project" value="InterPro"/>
</dbReference>
<dbReference type="PROSITE" id="PS00670">
    <property type="entry name" value="D_2_HYDROXYACID_DH_2"/>
    <property type="match status" value="1"/>
</dbReference>
<evidence type="ECO:0000259" key="5">
    <source>
        <dbReference type="Pfam" id="PF00389"/>
    </source>
</evidence>
<gene>
    <name evidence="7" type="ORF">SG0102_09560</name>
</gene>
<dbReference type="PANTHER" id="PTHR43761:SF1">
    <property type="entry name" value="D-ISOMER SPECIFIC 2-HYDROXYACID DEHYDROGENASE CATALYTIC DOMAIN-CONTAINING PROTEIN-RELATED"/>
    <property type="match status" value="1"/>
</dbReference>
<keyword evidence="2 4" id="KW-0560">Oxidoreductase</keyword>
<dbReference type="PROSITE" id="PS00671">
    <property type="entry name" value="D_2_HYDROXYACID_DH_3"/>
    <property type="match status" value="1"/>
</dbReference>
<evidence type="ECO:0000256" key="1">
    <source>
        <dbReference type="ARBA" id="ARBA00005854"/>
    </source>
</evidence>
<keyword evidence="8" id="KW-1185">Reference proteome</keyword>
<dbReference type="GO" id="GO:0051287">
    <property type="term" value="F:NAD binding"/>
    <property type="evidence" value="ECO:0007669"/>
    <property type="project" value="InterPro"/>
</dbReference>